<proteinExistence type="inferred from homology"/>
<evidence type="ECO:0000256" key="1">
    <source>
        <dbReference type="ARBA" id="ARBA00008031"/>
    </source>
</evidence>
<dbReference type="SFLD" id="SFLDF00009">
    <property type="entry name" value="o-succinylbenzoate_synthase"/>
    <property type="match status" value="1"/>
</dbReference>
<dbReference type="InterPro" id="IPR013341">
    <property type="entry name" value="Mandelate_racemase_N_dom"/>
</dbReference>
<accession>A0A2W5FEL6</accession>
<dbReference type="SFLD" id="SFLDG00180">
    <property type="entry name" value="muconate_cycloisomerase"/>
    <property type="match status" value="1"/>
</dbReference>
<dbReference type="Gene3D" id="3.20.20.120">
    <property type="entry name" value="Enolase-like C-terminal domain"/>
    <property type="match status" value="1"/>
</dbReference>
<comment type="caution">
    <text evidence="9">The sequence shown here is derived from an EMBL/GenBank/DDBJ whole genome shotgun (WGS) entry which is preliminary data.</text>
</comment>
<evidence type="ECO:0000256" key="4">
    <source>
        <dbReference type="ARBA" id="ARBA00023235"/>
    </source>
</evidence>
<dbReference type="InterPro" id="IPR036849">
    <property type="entry name" value="Enolase-like_C_sf"/>
</dbReference>
<dbReference type="EC" id="5.1.1.-" evidence="7"/>
<dbReference type="Proteomes" id="UP000249645">
    <property type="component" value="Unassembled WGS sequence"/>
</dbReference>
<evidence type="ECO:0000259" key="8">
    <source>
        <dbReference type="SMART" id="SM00922"/>
    </source>
</evidence>
<evidence type="ECO:0000256" key="7">
    <source>
        <dbReference type="RuleBase" id="RU366006"/>
    </source>
</evidence>
<dbReference type="InterPro" id="IPR029065">
    <property type="entry name" value="Enolase_C-like"/>
</dbReference>
<comment type="cofactor">
    <cofactor evidence="6 7">
        <name>Mg(2+)</name>
        <dbReference type="ChEBI" id="CHEBI:18420"/>
    </cofactor>
    <text evidence="6 7">Binds 1 Mg(2+) ion per subunit.</text>
</comment>
<dbReference type="AlphaFoldDB" id="A0A2W5FEL6"/>
<dbReference type="SUPFAM" id="SSF51604">
    <property type="entry name" value="Enolase C-terminal domain-like"/>
    <property type="match status" value="1"/>
</dbReference>
<sequence length="365" mass="40716">MTIQSIEVFKFPIPIEPFTIATGTLTTAQNLLVRIHTDEGITGYGECSAFPMIVGETQATCFELAKDFATIWKGKSPLEIDVRMSELHLYCYGNYTVKSAFDMALYDIAAKNANLPLYKFLGGVKRKIITDVTIGIDTPDVMASKALSFKNKGFETIKIKLGKNIDDDIARIKAIRIAIGKETKLRIDANQGWDQHTALQALQLLVPYNIEFCEQPMRKWMDTHLPYIVTKSPIPIMADESVFTHHDAETIIATKSTNFINIKFAKSGGILEAIKINKVAEENNIRCMLGSMMESRLALAANLHFALATKNIQFFDLDTALLGQQEDPVIDGMVYNGHEITVPDLPGIGATVEEEYLRKQESFIL</sequence>
<keyword evidence="3 6" id="KW-0460">Magnesium</keyword>
<comment type="similarity">
    <text evidence="1 7">Belongs to the mandelate racemase/muconate lactonizing enzyme family.</text>
</comment>
<keyword evidence="4 7" id="KW-0413">Isomerase</keyword>
<feature type="domain" description="Mandelate racemase/muconate lactonizing enzyme C-terminal" evidence="8">
    <location>
        <begin position="139"/>
        <end position="235"/>
    </location>
</feature>
<dbReference type="Pfam" id="PF13378">
    <property type="entry name" value="MR_MLE_C"/>
    <property type="match status" value="1"/>
</dbReference>
<dbReference type="FunFam" id="3.30.390.10:FF:000009">
    <property type="entry name" value="Hydrophobic dipeptide epimerase"/>
    <property type="match status" value="1"/>
</dbReference>
<dbReference type="InterPro" id="IPR034603">
    <property type="entry name" value="Dipeptide_epimerase"/>
</dbReference>
<dbReference type="SUPFAM" id="SSF54826">
    <property type="entry name" value="Enolase N-terminal domain-like"/>
    <property type="match status" value="1"/>
</dbReference>
<evidence type="ECO:0000313" key="10">
    <source>
        <dbReference type="Proteomes" id="UP000249645"/>
    </source>
</evidence>
<keyword evidence="2 6" id="KW-0479">Metal-binding</keyword>
<dbReference type="InterPro" id="IPR013342">
    <property type="entry name" value="Mandelate_racemase_C"/>
</dbReference>
<dbReference type="InterPro" id="IPR029017">
    <property type="entry name" value="Enolase-like_N"/>
</dbReference>
<dbReference type="PANTHER" id="PTHR48073">
    <property type="entry name" value="O-SUCCINYLBENZOATE SYNTHASE-RELATED"/>
    <property type="match status" value="1"/>
</dbReference>
<dbReference type="GO" id="GO:0016855">
    <property type="term" value="F:racemase and epimerase activity, acting on amino acids and derivatives"/>
    <property type="evidence" value="ECO:0007669"/>
    <property type="project" value="UniProtKB-UniRule"/>
</dbReference>
<feature type="binding site" evidence="6">
    <location>
        <position position="214"/>
    </location>
    <ligand>
        <name>Mg(2+)</name>
        <dbReference type="ChEBI" id="CHEBI:18420"/>
    </ligand>
</feature>
<dbReference type="Pfam" id="PF02746">
    <property type="entry name" value="MR_MLE_N"/>
    <property type="match status" value="1"/>
</dbReference>
<name>A0A2W5FEL6_9SPHI</name>
<feature type="active site" description="Proton acceptor; specific for (R)-substrate epimerization" evidence="5">
    <location>
        <position position="160"/>
    </location>
</feature>
<evidence type="ECO:0000313" key="9">
    <source>
        <dbReference type="EMBL" id="PZP52110.1"/>
    </source>
</evidence>
<protein>
    <recommendedName>
        <fullName evidence="7">Dipeptide epimerase</fullName>
        <ecNumber evidence="7">5.1.1.-</ecNumber>
    </recommendedName>
</protein>
<evidence type="ECO:0000256" key="3">
    <source>
        <dbReference type="ARBA" id="ARBA00022842"/>
    </source>
</evidence>
<dbReference type="SFLD" id="SFLDS00001">
    <property type="entry name" value="Enolase"/>
    <property type="match status" value="1"/>
</dbReference>
<dbReference type="CDD" id="cd03319">
    <property type="entry name" value="L-Ala-DL-Glu_epimerase"/>
    <property type="match status" value="1"/>
</dbReference>
<dbReference type="SMART" id="SM00922">
    <property type="entry name" value="MR_MLE"/>
    <property type="match status" value="1"/>
</dbReference>
<dbReference type="Gene3D" id="3.30.390.10">
    <property type="entry name" value="Enolase-like, N-terminal domain"/>
    <property type="match status" value="1"/>
</dbReference>
<dbReference type="PANTHER" id="PTHR48073:SF2">
    <property type="entry name" value="O-SUCCINYLBENZOATE SYNTHASE"/>
    <property type="match status" value="1"/>
</dbReference>
<evidence type="ECO:0000256" key="6">
    <source>
        <dbReference type="PIRSR" id="PIRSR634603-3"/>
    </source>
</evidence>
<organism evidence="9 10">
    <name type="scientific">Pseudopedobacter saltans</name>
    <dbReference type="NCBI Taxonomy" id="151895"/>
    <lineage>
        <taxon>Bacteria</taxon>
        <taxon>Pseudomonadati</taxon>
        <taxon>Bacteroidota</taxon>
        <taxon>Sphingobacteriia</taxon>
        <taxon>Sphingobacteriales</taxon>
        <taxon>Sphingobacteriaceae</taxon>
        <taxon>Pseudopedobacter</taxon>
    </lineage>
</organism>
<gene>
    <name evidence="9" type="ORF">DI598_01465</name>
</gene>
<feature type="binding site" evidence="6">
    <location>
        <position position="239"/>
    </location>
    <ligand>
        <name>Mg(2+)</name>
        <dbReference type="ChEBI" id="CHEBI:18420"/>
    </ligand>
</feature>
<evidence type="ECO:0000256" key="5">
    <source>
        <dbReference type="PIRSR" id="PIRSR634603-1"/>
    </source>
</evidence>
<dbReference type="EMBL" id="QFOI01000012">
    <property type="protein sequence ID" value="PZP52110.1"/>
    <property type="molecule type" value="Genomic_DNA"/>
</dbReference>
<dbReference type="GO" id="GO:0006518">
    <property type="term" value="P:peptide metabolic process"/>
    <property type="evidence" value="ECO:0007669"/>
    <property type="project" value="UniProtKB-ARBA"/>
</dbReference>
<reference evidence="9 10" key="1">
    <citation type="submission" date="2017-11" db="EMBL/GenBank/DDBJ databases">
        <title>Infants hospitalized years apart are colonized by the same room-sourced microbial strains.</title>
        <authorList>
            <person name="Brooks B."/>
            <person name="Olm M.R."/>
            <person name="Firek B.A."/>
            <person name="Baker R."/>
            <person name="Thomas B.C."/>
            <person name="Morowitz M.J."/>
            <person name="Banfield J.F."/>
        </authorList>
    </citation>
    <scope>NUCLEOTIDE SEQUENCE [LARGE SCALE GENOMIC DNA]</scope>
    <source>
        <strain evidence="9">S2_009_000_R2_76</strain>
    </source>
</reference>
<evidence type="ECO:0000256" key="2">
    <source>
        <dbReference type="ARBA" id="ARBA00022723"/>
    </source>
</evidence>
<feature type="binding site" evidence="6">
    <location>
        <position position="188"/>
    </location>
    <ligand>
        <name>Mg(2+)</name>
        <dbReference type="ChEBI" id="CHEBI:18420"/>
    </ligand>
</feature>
<dbReference type="GO" id="GO:0000287">
    <property type="term" value="F:magnesium ion binding"/>
    <property type="evidence" value="ECO:0007669"/>
    <property type="project" value="UniProtKB-ARBA"/>
</dbReference>
<feature type="active site" description="Proton acceptor; specific for (S)-substrate epimerization" evidence="5">
    <location>
        <position position="263"/>
    </location>
</feature>